<sequence>MLIKATAFAVGRDFDRPLGSLIQSEGGWFLRAQIKDREDMLDVAVAMSGKELGEIRYLESPSSCVHLADGVRVEFRVLGAIEGPGKPPVGALVWSTDGNEQTITLHGSYLTTAGTESKDFSKERAFYSKSWGAYLVGEDGKDLAREPLFFNEIDKKG</sequence>
<reference evidence="1 2" key="1">
    <citation type="submission" date="2023-12" db="EMBL/GenBank/DDBJ databases">
        <title>'Antibacterial potential of Stenotrophomonas maltophilia cystic fibrosis isolates' (manuscript under preparation).</title>
        <authorList>
            <person name="Crisan C.V."/>
            <person name="Pettis M."/>
            <person name="Goldberg J.B."/>
        </authorList>
    </citation>
    <scope>NUCLEOTIDE SEQUENCE [LARGE SCALE GENOMIC DNA]</scope>
    <source>
        <strain evidence="1 2">CCV155</strain>
    </source>
</reference>
<name>A0ABU5MFB1_9GAMM</name>
<proteinExistence type="predicted"/>
<dbReference type="Proteomes" id="UP001290894">
    <property type="component" value="Unassembled WGS sequence"/>
</dbReference>
<organism evidence="1 2">
    <name type="scientific">Stenotrophomonas muris</name>
    <dbReference type="NCBI Taxonomy" id="2963283"/>
    <lineage>
        <taxon>Bacteria</taxon>
        <taxon>Pseudomonadati</taxon>
        <taxon>Pseudomonadota</taxon>
        <taxon>Gammaproteobacteria</taxon>
        <taxon>Lysobacterales</taxon>
        <taxon>Lysobacteraceae</taxon>
        <taxon>Stenotrophomonas</taxon>
    </lineage>
</organism>
<evidence type="ECO:0000313" key="2">
    <source>
        <dbReference type="Proteomes" id="UP001290894"/>
    </source>
</evidence>
<dbReference type="RefSeq" id="WP_322546778.1">
    <property type="nucleotide sequence ID" value="NZ_JAXUAC010000007.1"/>
</dbReference>
<keyword evidence="2" id="KW-1185">Reference proteome</keyword>
<protein>
    <submittedName>
        <fullName evidence="1">Uncharacterized protein</fullName>
    </submittedName>
</protein>
<gene>
    <name evidence="1" type="ORF">U5F72_05860</name>
</gene>
<comment type="caution">
    <text evidence="1">The sequence shown here is derived from an EMBL/GenBank/DDBJ whole genome shotgun (WGS) entry which is preliminary data.</text>
</comment>
<dbReference type="EMBL" id="JAXUAC010000007">
    <property type="protein sequence ID" value="MDZ7511332.1"/>
    <property type="molecule type" value="Genomic_DNA"/>
</dbReference>
<evidence type="ECO:0000313" key="1">
    <source>
        <dbReference type="EMBL" id="MDZ7511332.1"/>
    </source>
</evidence>
<accession>A0ABU5MFB1</accession>